<accession>A0A7S2QKR4</accession>
<dbReference type="Pfam" id="PF00036">
    <property type="entry name" value="EF-hand_1"/>
    <property type="match status" value="1"/>
</dbReference>
<dbReference type="SUPFAM" id="SSF47473">
    <property type="entry name" value="EF-hand"/>
    <property type="match status" value="1"/>
</dbReference>
<feature type="coiled-coil region" evidence="2">
    <location>
        <begin position="74"/>
        <end position="132"/>
    </location>
</feature>
<dbReference type="Gene3D" id="1.10.238.10">
    <property type="entry name" value="EF-hand"/>
    <property type="match status" value="1"/>
</dbReference>
<organism evidence="4">
    <name type="scientific">Zooxanthella nutricula</name>
    <dbReference type="NCBI Taxonomy" id="1333877"/>
    <lineage>
        <taxon>Eukaryota</taxon>
        <taxon>Sar</taxon>
        <taxon>Alveolata</taxon>
        <taxon>Dinophyceae</taxon>
        <taxon>Peridiniales</taxon>
        <taxon>Peridiniales incertae sedis</taxon>
        <taxon>Zooxanthella</taxon>
    </lineage>
</organism>
<protein>
    <recommendedName>
        <fullName evidence="3">EF-hand domain-containing protein</fullName>
    </recommendedName>
</protein>
<keyword evidence="1" id="KW-0106">Calcium</keyword>
<dbReference type="GO" id="GO:0005509">
    <property type="term" value="F:calcium ion binding"/>
    <property type="evidence" value="ECO:0007669"/>
    <property type="project" value="InterPro"/>
</dbReference>
<dbReference type="EMBL" id="HBGW01099417">
    <property type="protein sequence ID" value="CAD9645158.1"/>
    <property type="molecule type" value="Transcribed_RNA"/>
</dbReference>
<evidence type="ECO:0000256" key="2">
    <source>
        <dbReference type="SAM" id="Coils"/>
    </source>
</evidence>
<evidence type="ECO:0000313" key="4">
    <source>
        <dbReference type="EMBL" id="CAD9645158.1"/>
    </source>
</evidence>
<dbReference type="PROSITE" id="PS00018">
    <property type="entry name" value="EF_HAND_1"/>
    <property type="match status" value="1"/>
</dbReference>
<dbReference type="AlphaFoldDB" id="A0A7S2QKR4"/>
<proteinExistence type="predicted"/>
<gene>
    <name evidence="4" type="ORF">BRAN1462_LOCUS62980</name>
</gene>
<dbReference type="InterPro" id="IPR018247">
    <property type="entry name" value="EF_Hand_1_Ca_BS"/>
</dbReference>
<dbReference type="InterPro" id="IPR011992">
    <property type="entry name" value="EF-hand-dom_pair"/>
</dbReference>
<dbReference type="SMART" id="SM00054">
    <property type="entry name" value="EFh"/>
    <property type="match status" value="1"/>
</dbReference>
<sequence length="1063" mass="115351">MKASEAAATGVQAAITAARNFIAQKNLEIKQYGPTASKPAVEEFGKLTVQINAAASRLAQFRHDTEGRKKTALMQEAGEKVDGIEAELKKLDEVIEPFAKEDGEKEESEEAADKMVEQYRATQAAIDEAKKLMLARQKDAAGNTAHTETVKELNKRITAALAAVTNHKKVASVYEGRFLAKKAKADAEETLGAVEEQVKKATDAAAPLLEEGGERFLVGASARTLAQAWRDHMKAKELTLEALFAEVAGGAAGEGIPKDAFVELLGKLPVALEREEIAFSDARRDAIFAHLDKDGDGKVSLAEFKDLFMQRFKVTKEITVTDLFDVAKSKSLFKVTDGEILETVHGSQTDESSRMTRIECTIVSNGTTGFVTMSGNQGTQFVEVVSPFTTFCGELDKNIEVSMKAVQKLAGAFTAKQQELAACKDAPLVEARAELTKLKHTLAAGQQSLQKLKVTVAQEKKAYMAKELKEKNAHIEAKERKAAEALAGPAAVKVEAMDAASAALEEAVKTLVSLAKDELLAFSTPLSVSQAADRLADEVAKSIDAAKEAIAAQQGELPKEVKGPMADAKRELMKMGAKAEQARRKCKSTLESVKAKCQLLVDACSAEVSGAMRSEMLAKGVSVEAYFLQLVAAGDDRISHEAFCKHVEGLVGEAYRAEHVGLLCRHIEASAIGRRRFQAFLQRYFVVVKGIAITDELPISTAKTLRKAEVDEVIELLEGPKVDEKLGMSRIRGKSLVDSLEGWISLKGNQGTPFLQEVEKPFYACQAETRMEKDFKRDTSDEGLVRALKADEVLELLEGPRKHTFSPGVRVKGKAISDGAVGWFTARDKAGAVFAEADGKYYSCTSSVAMTDDMDIKECKVLRKLAIGELFTLEEGPQEEKSAGITRVKGKALKDELVGWITIKGNAGTVYAEASTKHFCVLHEVPLTKNFPSASSGEEVRKLAKGEAMQVLEGPKEESFTPEVRVKVKALTDGAVGWITQKKDVVKPWTPYYTCKVKAQLQESLAVEGATAVREIQVGERLELVEGPAHDGKVLRVKARADKDGAVGWVTVKDSEGKRYFTS</sequence>
<dbReference type="InterPro" id="IPR002048">
    <property type="entry name" value="EF_hand_dom"/>
</dbReference>
<reference evidence="4" key="1">
    <citation type="submission" date="2021-01" db="EMBL/GenBank/DDBJ databases">
        <authorList>
            <person name="Corre E."/>
            <person name="Pelletier E."/>
            <person name="Niang G."/>
            <person name="Scheremetjew M."/>
            <person name="Finn R."/>
            <person name="Kale V."/>
            <person name="Holt S."/>
            <person name="Cochrane G."/>
            <person name="Meng A."/>
            <person name="Brown T."/>
            <person name="Cohen L."/>
        </authorList>
    </citation>
    <scope>NUCLEOTIDE SEQUENCE</scope>
    <source>
        <strain evidence="4">RCC3387</strain>
    </source>
</reference>
<name>A0A7S2QKR4_9DINO</name>
<keyword evidence="2" id="KW-0175">Coiled coil</keyword>
<evidence type="ECO:0000256" key="1">
    <source>
        <dbReference type="ARBA" id="ARBA00022837"/>
    </source>
</evidence>
<dbReference type="PROSITE" id="PS50222">
    <property type="entry name" value="EF_HAND_2"/>
    <property type="match status" value="1"/>
</dbReference>
<feature type="domain" description="EF-hand" evidence="3">
    <location>
        <begin position="279"/>
        <end position="314"/>
    </location>
</feature>
<evidence type="ECO:0000259" key="3">
    <source>
        <dbReference type="PROSITE" id="PS50222"/>
    </source>
</evidence>